<sequence length="1069" mass="111354">MNGTAHHAAGNSDEGGGSRPTNVGILAAEVYFPSTYVDQAEMEKANGVSSGKYTIGLGQLEMAFTGDREDINSIALTALAGLLEKFSIDPNDIGRLEVGTETLIDKSKSTKTVLMSLLGDNQDVEGVTTVNACYGGTAALLNSIAWIESSAWDGRYAIVVAADIAVYAEGPARPTGGCGAVAVLIGPDAPLAVNACARTTHACDVWDFFKPDMSSEYPRVDGALSQSCYLRAIDDCYSRFADKKERSTDAAAATAAPYTAESADHFLFHSPYNKLVQKSYARLFFTDARRCSAAGRPLPPHLAPLEPWLDAPLEDTYNDVKLAAALKGVAAAAYKARVAPGCVLSQRIGNTYTASVFANIACLVDREGAALDGARVAVFSYGSGALATLYELVGRAPTSTAAGFTLARMQASLALDERLAAREKLTAEDLSAALAARAAAHDAAPFAPAYLPQRLFPGTFYLAEVRTDATRRYARVPADALRLTGGPLLAAAAAASNGNGVANGENGTHHAAEAAESAAAAAAAAAPAPEQLQLTLQPLVVAGVACGLPGQANVFEADNLERLLSGTSFLAPLCATSIGALLEKNVVQLRKSPPERIAITEESQTIRVAARLGSMDLTKYGVSASIAATMDKAVQVAVAAGLEALRDAGLVKGGPAAADWLLPESMRDSTGVVYATSYPALDAAIGEVMRFLRSRCVTRARKGRLVAALRARMRAHGTLTDADEESLRNLERAVVTKSTVNLCNLAHAAEEAEAALSDEDEGGDGAYAFDRKFLFRILVLGNAQLAQIVGARGPNMQTNAACAGSTQAVAMAQDMLTVGRAARMIVIAGDDASGDALLPWVGNGFRALGAASIAATAEAASRPFDAARNGMILGSGAIGMVLETRAAAAAAARPLAARRRCARLLETQISNSAHHGASMDRVHIAREMERFLASVEARHGVTRADIAARGVYFSHETGTHASPTASCAYNEIWALRACFGALLPSLTVINTKGFTGHPMGVSFEDVAAVQVLRSGVLPPTANTVDVDPTLGDLKLSRGGRSDVKYALRFAAGFGSQVALALYAASDEAA</sequence>
<evidence type="ECO:0000256" key="4">
    <source>
        <dbReference type="PIRSR" id="PIRSR610122-2"/>
    </source>
</evidence>
<name>A0A836C9U2_9STRA</name>
<evidence type="ECO:0000313" key="8">
    <source>
        <dbReference type="Proteomes" id="UP000664859"/>
    </source>
</evidence>
<comment type="caution">
    <text evidence="7">The sequence shown here is derived from an EMBL/GenBank/DDBJ whole genome shotgun (WGS) entry which is preliminary data.</text>
</comment>
<dbReference type="CDD" id="cd00827">
    <property type="entry name" value="init_cond_enzymes"/>
    <property type="match status" value="1"/>
</dbReference>
<protein>
    <submittedName>
        <fullName evidence="7">Hydroxymethylglutaryl-coenzyme A synthase N terminal-domain-containing protein</fullName>
    </submittedName>
</protein>
<evidence type="ECO:0000259" key="6">
    <source>
        <dbReference type="PROSITE" id="PS52004"/>
    </source>
</evidence>
<feature type="binding site" evidence="4">
    <location>
        <position position="225"/>
    </location>
    <ligand>
        <name>CoA</name>
        <dbReference type="ChEBI" id="CHEBI:57287"/>
    </ligand>
</feature>
<feature type="active site" description="Acyl-thioester intermediate" evidence="3">
    <location>
        <position position="133"/>
    </location>
</feature>
<evidence type="ECO:0000256" key="5">
    <source>
        <dbReference type="SAM" id="MobiDB-lite"/>
    </source>
</evidence>
<keyword evidence="8" id="KW-1185">Reference proteome</keyword>
<comment type="similarity">
    <text evidence="1">Belongs to the thiolase-like superfamily. HMG-CoA synthase family.</text>
</comment>
<dbReference type="EMBL" id="JAFCMP010000515">
    <property type="protein sequence ID" value="KAG5178405.1"/>
    <property type="molecule type" value="Genomic_DNA"/>
</dbReference>
<dbReference type="InterPro" id="IPR013528">
    <property type="entry name" value="HMG_CoA_synth_N"/>
</dbReference>
<dbReference type="Pfam" id="PF01154">
    <property type="entry name" value="HMG_CoA_synt_N"/>
    <property type="match status" value="1"/>
</dbReference>
<feature type="binding site" evidence="4">
    <location>
        <position position="274"/>
    </location>
    <ligand>
        <name>CoA</name>
        <dbReference type="ChEBI" id="CHEBI:57287"/>
    </ligand>
</feature>
<dbReference type="InterPro" id="IPR013746">
    <property type="entry name" value="HMG_CoA_synt_C_dom"/>
</dbReference>
<keyword evidence="2" id="KW-0808">Transferase</keyword>
<dbReference type="NCBIfam" id="TIGR01833">
    <property type="entry name" value="HMG-CoA-S_euk"/>
    <property type="match status" value="1"/>
</dbReference>
<dbReference type="PANTHER" id="PTHR43323:SF2">
    <property type="entry name" value="HYDROXYMETHYLGLUTARYL-COA SYNTHASE"/>
    <property type="match status" value="1"/>
</dbReference>
<dbReference type="GO" id="GO:0006084">
    <property type="term" value="P:acetyl-CoA metabolic process"/>
    <property type="evidence" value="ECO:0007669"/>
    <property type="project" value="InterPro"/>
</dbReference>
<dbReference type="Gene3D" id="3.40.47.10">
    <property type="match status" value="3"/>
</dbReference>
<dbReference type="InterPro" id="IPR016039">
    <property type="entry name" value="Thiolase-like"/>
</dbReference>
<dbReference type="SUPFAM" id="SSF53901">
    <property type="entry name" value="Thiolase-like"/>
    <property type="match status" value="4"/>
</dbReference>
<dbReference type="AlphaFoldDB" id="A0A836C9U2"/>
<organism evidence="7 8">
    <name type="scientific">Tribonema minus</name>
    <dbReference type="NCBI Taxonomy" id="303371"/>
    <lineage>
        <taxon>Eukaryota</taxon>
        <taxon>Sar</taxon>
        <taxon>Stramenopiles</taxon>
        <taxon>Ochrophyta</taxon>
        <taxon>PX clade</taxon>
        <taxon>Xanthophyceae</taxon>
        <taxon>Tribonematales</taxon>
        <taxon>Tribonemataceae</taxon>
        <taxon>Tribonema</taxon>
    </lineage>
</organism>
<dbReference type="InterPro" id="IPR014030">
    <property type="entry name" value="Ketoacyl_synth_N"/>
</dbReference>
<dbReference type="GO" id="GO:0010142">
    <property type="term" value="P:farnesyl diphosphate biosynthetic process, mevalonate pathway"/>
    <property type="evidence" value="ECO:0007669"/>
    <property type="project" value="InterPro"/>
</dbReference>
<dbReference type="PROSITE" id="PS52004">
    <property type="entry name" value="KS3_2"/>
    <property type="match status" value="1"/>
</dbReference>
<feature type="active site" description="Proton donor/acceptor" evidence="3">
    <location>
        <position position="269"/>
    </location>
</feature>
<dbReference type="Pfam" id="PF08540">
    <property type="entry name" value="HMG_CoA_synt_C"/>
    <property type="match status" value="1"/>
</dbReference>
<feature type="binding site" evidence="4">
    <location>
        <position position="278"/>
    </location>
    <ligand>
        <name>CoA</name>
        <dbReference type="ChEBI" id="CHEBI:57287"/>
    </ligand>
</feature>
<feature type="region of interest" description="Disordered" evidence="5">
    <location>
        <begin position="1"/>
        <end position="20"/>
    </location>
</feature>
<accession>A0A836C9U2</accession>
<reference evidence="7" key="1">
    <citation type="submission" date="2021-02" db="EMBL/GenBank/DDBJ databases">
        <title>First Annotated Genome of the Yellow-green Alga Tribonema minus.</title>
        <authorList>
            <person name="Mahan K.M."/>
        </authorList>
    </citation>
    <scope>NUCLEOTIDE SEQUENCE</scope>
    <source>
        <strain evidence="7">UTEX B ZZ1240</strain>
    </source>
</reference>
<feature type="active site" description="Proton donor/acceptor" evidence="3">
    <location>
        <position position="101"/>
    </location>
</feature>
<dbReference type="Proteomes" id="UP000664859">
    <property type="component" value="Unassembled WGS sequence"/>
</dbReference>
<dbReference type="FunFam" id="3.40.47.10:FF:000008">
    <property type="entry name" value="3-hydroxy-3-methylglutaryl coenzyme A synthase"/>
    <property type="match status" value="1"/>
</dbReference>
<evidence type="ECO:0000256" key="1">
    <source>
        <dbReference type="ARBA" id="ARBA00007061"/>
    </source>
</evidence>
<gene>
    <name evidence="7" type="ORF">JKP88DRAFT_329638</name>
</gene>
<evidence type="ECO:0000256" key="2">
    <source>
        <dbReference type="ARBA" id="ARBA00022679"/>
    </source>
</evidence>
<evidence type="ECO:0000256" key="3">
    <source>
        <dbReference type="PIRSR" id="PIRSR610122-1"/>
    </source>
</evidence>
<dbReference type="Pfam" id="PF00109">
    <property type="entry name" value="ketoacyl-synt"/>
    <property type="match status" value="1"/>
</dbReference>
<dbReference type="OrthoDB" id="1269963at2759"/>
<dbReference type="InterPro" id="IPR010122">
    <property type="entry name" value="HMG_CoA_synthase_euk"/>
</dbReference>
<dbReference type="PANTHER" id="PTHR43323">
    <property type="entry name" value="3-HYDROXY-3-METHYLGLUTARYL COENZYME A SYNTHASE"/>
    <property type="match status" value="1"/>
</dbReference>
<dbReference type="InterPro" id="IPR020841">
    <property type="entry name" value="PKS_Beta-ketoAc_synthase_dom"/>
</dbReference>
<feature type="domain" description="Ketosynthase family 3 (KS3)" evidence="6">
    <location>
        <begin position="536"/>
        <end position="1064"/>
    </location>
</feature>
<proteinExistence type="inferred from homology"/>
<evidence type="ECO:0000313" key="7">
    <source>
        <dbReference type="EMBL" id="KAG5178405.1"/>
    </source>
</evidence>
<dbReference type="GO" id="GO:0004421">
    <property type="term" value="F:hydroxymethylglutaryl-CoA synthase activity"/>
    <property type="evidence" value="ECO:0007669"/>
    <property type="project" value="InterPro"/>
</dbReference>